<dbReference type="Gene3D" id="3.90.700.10">
    <property type="entry name" value="Succinate dehydrogenase/fumarate reductase flavoprotein, catalytic domain"/>
    <property type="match status" value="1"/>
</dbReference>
<dbReference type="PANTHER" id="PTHR43400">
    <property type="entry name" value="FUMARATE REDUCTASE"/>
    <property type="match status" value="1"/>
</dbReference>
<feature type="domain" description="FAD-dependent oxidoreductase 2 FAD-binding" evidence="5">
    <location>
        <begin position="5"/>
        <end position="518"/>
    </location>
</feature>
<dbReference type="EMBL" id="JAVDQT010000009">
    <property type="protein sequence ID" value="MDR6434235.1"/>
    <property type="molecule type" value="Genomic_DNA"/>
</dbReference>
<proteinExistence type="predicted"/>
<dbReference type="EC" id="1.3.99.4" evidence="6"/>
<keyword evidence="7" id="KW-1185">Reference proteome</keyword>
<dbReference type="GO" id="GO:0047571">
    <property type="term" value="F:3-oxosteroid 1-dehydrogenase activity"/>
    <property type="evidence" value="ECO:0007669"/>
    <property type="project" value="UniProtKB-EC"/>
</dbReference>
<dbReference type="InterPro" id="IPR050315">
    <property type="entry name" value="FAD-oxidoreductase_2"/>
</dbReference>
<sequence>MKNFDVVVIGTGSAACSAALRAAKGGLKVLAIEKTAKLGGTSAMSGSGVWIPANHIAAAQGVDDSQEEALAYLRAVQPVEWGDKENARHAAFVANAPAMLKFLTDNTLIDFRLIDEPDPYVEAPGGKKYGRMMSPRPLSRRLLGKYSKHIRRSTLPHTFTYQENVNLDLYHTPFRAGLKMWPKLLWRWLNNAGAQGTALMTGLLKACLDNGVELRLQTRAVGLVQDETGRIIGVEVESDGKRETIAAKRGVIIASGGFEWDKDMREKYFPGPFDRIGTPSGNEGDGQKMAAAVGAHMDHMEEANVYACLPTRYEGKRYGLPINFLYEPHSIVVNRYGKRFVSEAHFNSGEAINLRNADGSPVHLPCYMIGDHRFLRTSFPFRWYASYEPDWIKKADTIEELAKKLELPAAELRQTVERWNALCAKGRDEDFHRGENYWEHKKDGCGEDGSIRLKPIDKAPYIGVSMNRSIIGTKGGPRTNEFGQVVRQDGSIIPGLYAAGLAMANPIGTRAVGAGTTLGPNLTWGFISAETILKQNS</sequence>
<reference evidence="6 7" key="1">
    <citation type="submission" date="2023-07" db="EMBL/GenBank/DDBJ databases">
        <title>Sorghum-associated microbial communities from plants grown in Nebraska, USA.</title>
        <authorList>
            <person name="Schachtman D."/>
        </authorList>
    </citation>
    <scope>NUCLEOTIDE SEQUENCE [LARGE SCALE GENOMIC DNA]</scope>
    <source>
        <strain evidence="6 7">DS1730</strain>
    </source>
</reference>
<name>A0ABU1MDW0_9HYPH</name>
<dbReference type="RefSeq" id="WP_310015592.1">
    <property type="nucleotide sequence ID" value="NZ_JAVDQT010000009.1"/>
</dbReference>
<gene>
    <name evidence="6" type="ORF">J2782_003986</name>
</gene>
<dbReference type="SUPFAM" id="SSF56425">
    <property type="entry name" value="Succinate dehydrogenase/fumarate reductase flavoprotein, catalytic domain"/>
    <property type="match status" value="1"/>
</dbReference>
<keyword evidence="4 6" id="KW-0560">Oxidoreductase</keyword>
<dbReference type="PANTHER" id="PTHR43400:SF10">
    <property type="entry name" value="3-OXOSTEROID 1-DEHYDROGENASE"/>
    <property type="match status" value="1"/>
</dbReference>
<accession>A0ABU1MDW0</accession>
<dbReference type="PROSITE" id="PS51257">
    <property type="entry name" value="PROKAR_LIPOPROTEIN"/>
    <property type="match status" value="1"/>
</dbReference>
<organism evidence="6 7">
    <name type="scientific">Brucella pseudogrignonensis</name>
    <dbReference type="NCBI Taxonomy" id="419475"/>
    <lineage>
        <taxon>Bacteria</taxon>
        <taxon>Pseudomonadati</taxon>
        <taxon>Pseudomonadota</taxon>
        <taxon>Alphaproteobacteria</taxon>
        <taxon>Hyphomicrobiales</taxon>
        <taxon>Brucellaceae</taxon>
        <taxon>Brucella/Ochrobactrum group</taxon>
        <taxon>Brucella</taxon>
    </lineage>
</organism>
<dbReference type="InterPro" id="IPR036188">
    <property type="entry name" value="FAD/NAD-bd_sf"/>
</dbReference>
<dbReference type="InterPro" id="IPR003953">
    <property type="entry name" value="FAD-dep_OxRdtase_2_FAD-bd"/>
</dbReference>
<dbReference type="Proteomes" id="UP001184614">
    <property type="component" value="Unassembled WGS sequence"/>
</dbReference>
<dbReference type="Gene3D" id="3.50.50.60">
    <property type="entry name" value="FAD/NAD(P)-binding domain"/>
    <property type="match status" value="1"/>
</dbReference>
<keyword evidence="3" id="KW-0274">FAD</keyword>
<evidence type="ECO:0000256" key="1">
    <source>
        <dbReference type="ARBA" id="ARBA00001974"/>
    </source>
</evidence>
<comment type="caution">
    <text evidence="6">The sequence shown here is derived from an EMBL/GenBank/DDBJ whole genome shotgun (WGS) entry which is preliminary data.</text>
</comment>
<keyword evidence="2" id="KW-0285">Flavoprotein</keyword>
<protein>
    <submittedName>
        <fullName evidence="6">3-oxosteroid 1-dehydrogenase</fullName>
        <ecNumber evidence="6">1.3.99.4</ecNumber>
    </submittedName>
</protein>
<evidence type="ECO:0000259" key="5">
    <source>
        <dbReference type="Pfam" id="PF00890"/>
    </source>
</evidence>
<evidence type="ECO:0000256" key="3">
    <source>
        <dbReference type="ARBA" id="ARBA00022827"/>
    </source>
</evidence>
<comment type="cofactor">
    <cofactor evidence="1">
        <name>FAD</name>
        <dbReference type="ChEBI" id="CHEBI:57692"/>
    </cofactor>
</comment>
<dbReference type="InterPro" id="IPR027477">
    <property type="entry name" value="Succ_DH/fumarate_Rdtase_cat_sf"/>
</dbReference>
<dbReference type="Pfam" id="PF00890">
    <property type="entry name" value="FAD_binding_2"/>
    <property type="match status" value="1"/>
</dbReference>
<evidence type="ECO:0000256" key="4">
    <source>
        <dbReference type="ARBA" id="ARBA00023002"/>
    </source>
</evidence>
<evidence type="ECO:0000313" key="6">
    <source>
        <dbReference type="EMBL" id="MDR6434235.1"/>
    </source>
</evidence>
<evidence type="ECO:0000313" key="7">
    <source>
        <dbReference type="Proteomes" id="UP001184614"/>
    </source>
</evidence>
<evidence type="ECO:0000256" key="2">
    <source>
        <dbReference type="ARBA" id="ARBA00022630"/>
    </source>
</evidence>
<dbReference type="SUPFAM" id="SSF51905">
    <property type="entry name" value="FAD/NAD(P)-binding domain"/>
    <property type="match status" value="1"/>
</dbReference>